<comment type="caution">
    <text evidence="2">The sequence shown here is derived from an EMBL/GenBank/DDBJ whole genome shotgun (WGS) entry which is preliminary data.</text>
</comment>
<dbReference type="Proteomes" id="UP000324222">
    <property type="component" value="Unassembled WGS sequence"/>
</dbReference>
<name>A0A5B7JTG2_PORTR</name>
<protein>
    <submittedName>
        <fullName evidence="2">Uncharacterized protein</fullName>
    </submittedName>
</protein>
<reference evidence="2 3" key="1">
    <citation type="submission" date="2019-05" db="EMBL/GenBank/DDBJ databases">
        <title>Another draft genome of Portunus trituberculatus and its Hox gene families provides insights of decapod evolution.</title>
        <authorList>
            <person name="Jeong J.-H."/>
            <person name="Song I."/>
            <person name="Kim S."/>
            <person name="Choi T."/>
            <person name="Kim D."/>
            <person name="Ryu S."/>
            <person name="Kim W."/>
        </authorList>
    </citation>
    <scope>NUCLEOTIDE SEQUENCE [LARGE SCALE GENOMIC DNA]</scope>
    <source>
        <tissue evidence="2">Muscle</tissue>
    </source>
</reference>
<organism evidence="2 3">
    <name type="scientific">Portunus trituberculatus</name>
    <name type="common">Swimming crab</name>
    <name type="synonym">Neptunus trituberculatus</name>
    <dbReference type="NCBI Taxonomy" id="210409"/>
    <lineage>
        <taxon>Eukaryota</taxon>
        <taxon>Metazoa</taxon>
        <taxon>Ecdysozoa</taxon>
        <taxon>Arthropoda</taxon>
        <taxon>Crustacea</taxon>
        <taxon>Multicrustacea</taxon>
        <taxon>Malacostraca</taxon>
        <taxon>Eumalacostraca</taxon>
        <taxon>Eucarida</taxon>
        <taxon>Decapoda</taxon>
        <taxon>Pleocyemata</taxon>
        <taxon>Brachyura</taxon>
        <taxon>Eubrachyura</taxon>
        <taxon>Portunoidea</taxon>
        <taxon>Portunidae</taxon>
        <taxon>Portuninae</taxon>
        <taxon>Portunus</taxon>
    </lineage>
</organism>
<gene>
    <name evidence="2" type="ORF">E2C01_093235</name>
</gene>
<proteinExistence type="predicted"/>
<evidence type="ECO:0000313" key="3">
    <source>
        <dbReference type="Proteomes" id="UP000324222"/>
    </source>
</evidence>
<keyword evidence="3" id="KW-1185">Reference proteome</keyword>
<feature type="compositionally biased region" description="Polar residues" evidence="1">
    <location>
        <begin position="36"/>
        <end position="56"/>
    </location>
</feature>
<sequence>MASLLPVTTRPRGPAPEARTCRTPSRCTHAVWAKRASSSVLHSGQRATDSTVSLSQRKAGAGPPPPSGKPSNCALPRGVKNFVSHSPPGPQPRSTAMRCEALLPHSHPTQRKTCVRFVHLLVSQAVEKFSQYLGAEQNQAQLVYY</sequence>
<accession>A0A5B7JTG2</accession>
<evidence type="ECO:0000313" key="2">
    <source>
        <dbReference type="EMBL" id="MPC97895.1"/>
    </source>
</evidence>
<evidence type="ECO:0000256" key="1">
    <source>
        <dbReference type="SAM" id="MobiDB-lite"/>
    </source>
</evidence>
<feature type="region of interest" description="Disordered" evidence="1">
    <location>
        <begin position="1"/>
        <end position="95"/>
    </location>
</feature>
<dbReference type="EMBL" id="VSRR010111904">
    <property type="protein sequence ID" value="MPC97895.1"/>
    <property type="molecule type" value="Genomic_DNA"/>
</dbReference>
<dbReference type="AlphaFoldDB" id="A0A5B7JTG2"/>